<proteinExistence type="predicted"/>
<keyword evidence="2" id="KW-1185">Reference proteome</keyword>
<gene>
    <name evidence="1" type="ORF">LMG31841_00296</name>
</gene>
<sequence length="227" mass="25051">MKSDSSIYQPAQDSSIRLGLIASASEYSGTSPRLKGPVLEQMVEFDPGKYAKARRAVFDAFVIGGPQMPMILFALCIEDVLLNWLADPTEPEVWRAIDTWNRQGAVPVALSRGDTHTFVIPLLEKLGDPVNQLRRLNNKPATDAFVTQAIEVCKLGMLDGYEHPYAPAPAHRNSCVLHTRRVDRALKRLGYEIAYPSSGSGATVFHARRTELSAVPADARRAIRTVH</sequence>
<dbReference type="AlphaFoldDB" id="A0A9N8RS80"/>
<comment type="caution">
    <text evidence="1">The sequence shown here is derived from an EMBL/GenBank/DDBJ whole genome shotgun (WGS) entry which is preliminary data.</text>
</comment>
<organism evidence="1 2">
    <name type="scientific">Paraburkholderia saeva</name>
    <dbReference type="NCBI Taxonomy" id="2777537"/>
    <lineage>
        <taxon>Bacteria</taxon>
        <taxon>Pseudomonadati</taxon>
        <taxon>Pseudomonadota</taxon>
        <taxon>Betaproteobacteria</taxon>
        <taxon>Burkholderiales</taxon>
        <taxon>Burkholderiaceae</taxon>
        <taxon>Paraburkholderia</taxon>
    </lineage>
</organism>
<name>A0A9N8RS80_9BURK</name>
<dbReference type="Proteomes" id="UP000789704">
    <property type="component" value="Unassembled WGS sequence"/>
</dbReference>
<protein>
    <submittedName>
        <fullName evidence="1">Uncharacterized protein</fullName>
    </submittedName>
</protein>
<evidence type="ECO:0000313" key="2">
    <source>
        <dbReference type="Proteomes" id="UP000789704"/>
    </source>
</evidence>
<dbReference type="RefSeq" id="WP_228874372.1">
    <property type="nucleotide sequence ID" value="NZ_CAJQYZ010000001.1"/>
</dbReference>
<evidence type="ECO:0000313" key="1">
    <source>
        <dbReference type="EMBL" id="CAG4886936.1"/>
    </source>
</evidence>
<reference evidence="1" key="1">
    <citation type="submission" date="2021-04" db="EMBL/GenBank/DDBJ databases">
        <authorList>
            <person name="Vanwijnsberghe S."/>
        </authorList>
    </citation>
    <scope>NUCLEOTIDE SEQUENCE</scope>
    <source>
        <strain evidence="1">LMG 31841</strain>
    </source>
</reference>
<accession>A0A9N8RS80</accession>
<dbReference type="EMBL" id="CAJQZC010000001">
    <property type="protein sequence ID" value="CAG4886936.1"/>
    <property type="molecule type" value="Genomic_DNA"/>
</dbReference>